<dbReference type="CDD" id="cd01650">
    <property type="entry name" value="RT_nLTR_like"/>
    <property type="match status" value="1"/>
</dbReference>
<dbReference type="Pfam" id="PF03372">
    <property type="entry name" value="Exo_endo_phos"/>
    <property type="match status" value="1"/>
</dbReference>
<feature type="domain" description="CCHC-type" evidence="3">
    <location>
        <begin position="303"/>
        <end position="318"/>
    </location>
</feature>
<dbReference type="InterPro" id="IPR044730">
    <property type="entry name" value="RNase_H-like_dom_plant"/>
</dbReference>
<keyword evidence="1" id="KW-0479">Metal-binding</keyword>
<feature type="domain" description="Reverse transcriptase" evidence="4">
    <location>
        <begin position="1123"/>
        <end position="1404"/>
    </location>
</feature>
<dbReference type="InterPro" id="IPR002156">
    <property type="entry name" value="RNaseH_domain"/>
</dbReference>
<dbReference type="Pfam" id="PF13966">
    <property type="entry name" value="zf-RVT"/>
    <property type="match status" value="1"/>
</dbReference>
<dbReference type="GO" id="GO:0003676">
    <property type="term" value="F:nucleic acid binding"/>
    <property type="evidence" value="ECO:0007669"/>
    <property type="project" value="InterPro"/>
</dbReference>
<evidence type="ECO:0000259" key="5">
    <source>
        <dbReference type="PROSITE" id="PS50879"/>
    </source>
</evidence>
<dbReference type="InterPro" id="IPR000477">
    <property type="entry name" value="RT_dom"/>
</dbReference>
<dbReference type="GO" id="GO:0008270">
    <property type="term" value="F:zinc ion binding"/>
    <property type="evidence" value="ECO:0007669"/>
    <property type="project" value="UniProtKB-KW"/>
</dbReference>
<dbReference type="InterPro" id="IPR005135">
    <property type="entry name" value="Endo/exonuclease/phosphatase"/>
</dbReference>
<dbReference type="InterPro" id="IPR001878">
    <property type="entry name" value="Znf_CCHC"/>
</dbReference>
<evidence type="ECO:0000256" key="2">
    <source>
        <dbReference type="SAM" id="MobiDB-lite"/>
    </source>
</evidence>
<keyword evidence="1" id="KW-0863">Zinc-finger</keyword>
<dbReference type="CDD" id="cd06222">
    <property type="entry name" value="RNase_H_like"/>
    <property type="match status" value="1"/>
</dbReference>
<sequence length="2169" mass="243678">MDTDMSDRPKVKLRATGDKSGHPFEDGKSGSRSNKKMKDTHLIQSGEMDTDQVPTVGGAALENKDPISPLGVRIGVSYKESLLGELPGAYEQAFFGHGMEDDGGMISDEDEDIEPPEEGEVIVKFSKELKQQIREPWSTSLIIKVFGRSVGYMFLVNKLKFLWKAAGNFSCVDLGLGFFLVRFDSRDGFEDVLKGGPWFIGEYFLSLRPWVPDFRASEAIVSSVAVWVRLPELPVEYYQKDSLMHIGKGIGPVLRVDYNTAAGTRGRFARICIQLDLDKPLVKTIRIGKLKLAVVYEGIGLLCFHCGKIGHRIDRCPSRCPENITTTTPPVDVSTPEEEAANNFGPWMLVQRRKRQNNNADNRGKAVPQTAKAAGVDANTGKDKLEQGRAFATCLQHQPHQNNRKRIYSLFGLKYQFGMTSTKWGLIPMLKGPTKWKIILKGQTILITEDIIELIRKDPLHVWGWYETEIAQAWAEISPAIPTVDSLDHPLLTDMVWLQEISPFWNFQADIPRIDGVHCPVRIRSQPSPELRFTQFLEEVYCATLPEFEERKVILSTPIMFYWQGNRASLKMAQAAKCIPRFAIIIQCSEKSSQGFLSYKFTMEAILNNLWEMWPEKAWNAMEAEGSLFPSTNPPFMSINEIGVNVLTWNCRGVLNPCFRRALLDLLRINSPAILVLTETRLGGNRAVDLAKTLPFDGFLCTNTIGYAGGIWVMWSSDLVEVEHLCSTEQEIHVSVKVRGSNTLWLLSAIYASPRRSERRILWNNLSVIADLHNLPWVMVGDFNDILSCDEKWGGNRPVASRIREFRDCLNSCSMIDMGFSGPKYTWSNCHDFSSLIMERLDRVVANSDWRLLYPDASVTHLPRTHSDHCPLLLSLCPVHSCSFPRPFRFENMWLSHPDFINVVIRAWASPVSNLAGTFAIFTALVSVWNKLVFGNIFQRKKRVLARMSGVQGALASNPSDSLSRLEKSLREQYLNILNLEEDFWALKSRVGWVVDGDRNTKFFHTSTIARRRHNKIDRIRNCVGDWITDPVLISQHIQNGFSELFTTSHVSSLDGICLPLWAPRISDAEALILLSPVTASDVKDSLWSFKPFKAPGPDGLHPGFFQRCWPQVGESIVKEVCQVFSSGRMPEYLNKTLIALIPKCNGPETLNQFRPISLCNTVYKIVTKIIVNRIRPLLSNLISPFQTAFIPGRRGVDNVIIAQELIHSLHKKKGRKGYFILKIDLEKAYDRLEWSFIREVLLFFNFPNRVVDLILECVSSSSISILFNGGQLEVFKPTRGIRQGDPLSPYLFILCMEYLSLKISDACRDKSWKPIKASRSGPAFSHLFFADDLLLCAEASASCCHTIARVLDDFCSHSGQKINLTKSKGFFSPNVAPHMRQQLCDILGVASTPDLGKYLGFPLRLNGRNARDFRFIVDKVQSKLSSWKSKLLSPAGRVVLIQAVTSSIPAYYMQNAALPSSICSELDKLNRDFLWGSNEEKKKMHMVGWDKICRPKKDGGLGLYSAKPRNIALLAKLNWRLVEEKDSLWAKTLLAKYCPNGPLDINERTSRSGSSNWRGLKMGHEIFRKGIRWVVRNGHSVSFWHDNWVGNKPLREVIQGPIPPLEECFCVVDVIEGVGFWDFSKISFNLPDNIRDAIRAVNVCSLSNQEDSIAWDSSDGGFSLGQAYQLARKHQNVVNRPNNSMWLWKVKTSPRILFFLWQCYHDSVPVRDTLASRGLNITPSCPRCLGQNETLIHLLRDCPDSVAFWHTIKIPPPCVNAFSSSCADWLLANCSSTVLHADSIPWQTVFAFGVWTLWIRRNQVVFKAGSTLPDPVVCVFSHAAEFFYLMDFKQSSKNLVPILIKWIPPPVNWAKLNTDGSVMGESGLAGGGGVIRNYLGNWVGGFSRSIGITTSVQAELRALKDGLQLALDLEIPNLEIEMDSTVAVKLLHSTNSPNAFLSSIVNDCRYLLERFEAYTLKHIYREANGCADLLAKAGCDQHSDFLLYTSAPAHVLEALDFDISVATPKRWLWVREMVAAKVVVSERDGGGDGSGVGRTTPITCQSSWSSALENLREVDRSLSHARVSILASHPGPQYLVTSEVDRSLSQASHPVPQYLVTLEVDQSLSQARFRAFACQSSWSSTLSNLRDLEFPLANHRGPQHLVTSEVDRSPSQAGFSVLANHPST</sequence>
<dbReference type="InterPro" id="IPR025558">
    <property type="entry name" value="DUF4283"/>
</dbReference>
<name>A0A2N9EHM2_FAGSY</name>
<dbReference type="PROSITE" id="PS50158">
    <property type="entry name" value="ZF_CCHC"/>
    <property type="match status" value="1"/>
</dbReference>
<feature type="domain" description="RNase H type-1" evidence="5">
    <location>
        <begin position="1851"/>
        <end position="1981"/>
    </location>
</feature>
<dbReference type="SUPFAM" id="SSF53098">
    <property type="entry name" value="Ribonuclease H-like"/>
    <property type="match status" value="1"/>
</dbReference>
<dbReference type="Pfam" id="PF13456">
    <property type="entry name" value="RVT_3"/>
    <property type="match status" value="1"/>
</dbReference>
<dbReference type="Pfam" id="PF14111">
    <property type="entry name" value="DUF4283"/>
    <property type="match status" value="1"/>
</dbReference>
<dbReference type="Pfam" id="PF00078">
    <property type="entry name" value="RVT_1"/>
    <property type="match status" value="1"/>
</dbReference>
<dbReference type="EMBL" id="OIVN01000090">
    <property type="protein sequence ID" value="SPC74059.1"/>
    <property type="molecule type" value="Genomic_DNA"/>
</dbReference>
<dbReference type="SUPFAM" id="SSF56219">
    <property type="entry name" value="DNase I-like"/>
    <property type="match status" value="1"/>
</dbReference>
<accession>A0A2N9EHM2</accession>
<dbReference type="SUPFAM" id="SSF56672">
    <property type="entry name" value="DNA/RNA polymerases"/>
    <property type="match status" value="1"/>
</dbReference>
<dbReference type="InterPro" id="IPR043502">
    <property type="entry name" value="DNA/RNA_pol_sf"/>
</dbReference>
<dbReference type="InterPro" id="IPR036691">
    <property type="entry name" value="Endo/exonu/phosph_ase_sf"/>
</dbReference>
<feature type="region of interest" description="Disordered" evidence="2">
    <location>
        <begin position="356"/>
        <end position="378"/>
    </location>
</feature>
<protein>
    <submittedName>
        <fullName evidence="6">Uncharacterized protein</fullName>
    </submittedName>
</protein>
<dbReference type="GO" id="GO:0004523">
    <property type="term" value="F:RNA-DNA hybrid ribonuclease activity"/>
    <property type="evidence" value="ECO:0007669"/>
    <property type="project" value="InterPro"/>
</dbReference>
<dbReference type="InterPro" id="IPR036397">
    <property type="entry name" value="RNaseH_sf"/>
</dbReference>
<feature type="compositionally biased region" description="Basic and acidic residues" evidence="2">
    <location>
        <begin position="1"/>
        <end position="29"/>
    </location>
</feature>
<dbReference type="Gene3D" id="3.30.420.10">
    <property type="entry name" value="Ribonuclease H-like superfamily/Ribonuclease H"/>
    <property type="match status" value="1"/>
</dbReference>
<feature type="region of interest" description="Disordered" evidence="2">
    <location>
        <begin position="1"/>
        <end position="52"/>
    </location>
</feature>
<reference evidence="6" key="1">
    <citation type="submission" date="2018-02" db="EMBL/GenBank/DDBJ databases">
        <authorList>
            <person name="Cohen D.B."/>
            <person name="Kent A.D."/>
        </authorList>
    </citation>
    <scope>NUCLEOTIDE SEQUENCE</scope>
</reference>
<dbReference type="InterPro" id="IPR026960">
    <property type="entry name" value="RVT-Znf"/>
</dbReference>
<dbReference type="PROSITE" id="PS50879">
    <property type="entry name" value="RNASE_H_1"/>
    <property type="match status" value="1"/>
</dbReference>
<dbReference type="PANTHER" id="PTHR33116:SF70">
    <property type="entry name" value="NON-LTR RETROELEMENT REVERSE TRANSCRIPTASE-LIKE PROTEIN"/>
    <property type="match status" value="1"/>
</dbReference>
<evidence type="ECO:0000259" key="3">
    <source>
        <dbReference type="PROSITE" id="PS50158"/>
    </source>
</evidence>
<gene>
    <name evidence="6" type="ORF">FSB_LOCUS1941</name>
</gene>
<evidence type="ECO:0000259" key="4">
    <source>
        <dbReference type="PROSITE" id="PS50878"/>
    </source>
</evidence>
<dbReference type="SMART" id="SM00343">
    <property type="entry name" value="ZnF_C2HC"/>
    <property type="match status" value="1"/>
</dbReference>
<dbReference type="PROSITE" id="PS50878">
    <property type="entry name" value="RT_POL"/>
    <property type="match status" value="1"/>
</dbReference>
<dbReference type="InterPro" id="IPR012337">
    <property type="entry name" value="RNaseH-like_sf"/>
</dbReference>
<evidence type="ECO:0000256" key="1">
    <source>
        <dbReference type="PROSITE-ProRule" id="PRU00047"/>
    </source>
</evidence>
<evidence type="ECO:0000313" key="6">
    <source>
        <dbReference type="EMBL" id="SPC74059.1"/>
    </source>
</evidence>
<proteinExistence type="predicted"/>
<dbReference type="Gene3D" id="3.60.10.10">
    <property type="entry name" value="Endonuclease/exonuclease/phosphatase"/>
    <property type="match status" value="1"/>
</dbReference>
<keyword evidence="1" id="KW-0862">Zinc</keyword>
<dbReference type="PANTHER" id="PTHR33116">
    <property type="entry name" value="REVERSE TRANSCRIPTASE ZINC-BINDING DOMAIN-CONTAINING PROTEIN-RELATED-RELATED"/>
    <property type="match status" value="1"/>
</dbReference>
<organism evidence="6">
    <name type="scientific">Fagus sylvatica</name>
    <name type="common">Beechnut</name>
    <dbReference type="NCBI Taxonomy" id="28930"/>
    <lineage>
        <taxon>Eukaryota</taxon>
        <taxon>Viridiplantae</taxon>
        <taxon>Streptophyta</taxon>
        <taxon>Embryophyta</taxon>
        <taxon>Tracheophyta</taxon>
        <taxon>Spermatophyta</taxon>
        <taxon>Magnoliopsida</taxon>
        <taxon>eudicotyledons</taxon>
        <taxon>Gunneridae</taxon>
        <taxon>Pentapetalae</taxon>
        <taxon>rosids</taxon>
        <taxon>fabids</taxon>
        <taxon>Fagales</taxon>
        <taxon>Fagaceae</taxon>
        <taxon>Fagus</taxon>
    </lineage>
</organism>